<evidence type="ECO:0000313" key="9">
    <source>
        <dbReference type="Proteomes" id="UP000230078"/>
    </source>
</evidence>
<dbReference type="Proteomes" id="UP000230078">
    <property type="component" value="Unassembled WGS sequence"/>
</dbReference>
<accession>A0A2M7V1W4</accession>
<dbReference type="AlphaFoldDB" id="A0A2M7V1W4"/>
<dbReference type="GO" id="GO:0000271">
    <property type="term" value="P:polysaccharide biosynthetic process"/>
    <property type="evidence" value="ECO:0007669"/>
    <property type="project" value="InterPro"/>
</dbReference>
<dbReference type="PANTHER" id="PTHR38459">
    <property type="entry name" value="PROPHAGE BACTOPRENOL-LINKED GLUCOSE TRANSLOCASE HOMOLOG"/>
    <property type="match status" value="1"/>
</dbReference>
<name>A0A2M7V1W4_9BACT</name>
<keyword evidence="3 6" id="KW-0812">Transmembrane</keyword>
<dbReference type="PANTHER" id="PTHR38459:SF1">
    <property type="entry name" value="PROPHAGE BACTOPRENOL-LINKED GLUCOSE TRANSLOCASE HOMOLOG"/>
    <property type="match status" value="1"/>
</dbReference>
<evidence type="ECO:0000256" key="4">
    <source>
        <dbReference type="ARBA" id="ARBA00022989"/>
    </source>
</evidence>
<evidence type="ECO:0000256" key="2">
    <source>
        <dbReference type="ARBA" id="ARBA00009399"/>
    </source>
</evidence>
<comment type="caution">
    <text evidence="8">The sequence shown here is derived from an EMBL/GenBank/DDBJ whole genome shotgun (WGS) entry which is preliminary data.</text>
</comment>
<organism evidence="8 9">
    <name type="scientific">Candidatus Magasanikbacteria bacterium CG_4_10_14_0_2_um_filter_41_31</name>
    <dbReference type="NCBI Taxonomy" id="1974639"/>
    <lineage>
        <taxon>Bacteria</taxon>
        <taxon>Candidatus Magasanikiibacteriota</taxon>
    </lineage>
</organism>
<gene>
    <name evidence="8" type="ORF">COX83_04465</name>
</gene>
<protein>
    <recommendedName>
        <fullName evidence="7">GtrA/DPMS transmembrane domain-containing protein</fullName>
    </recommendedName>
</protein>
<sequence>MVRKIIRYAIDARHSFMKYFIVGIVGVGLDLVTLTLFRERLGVTPYIAVMLNQIIIISFNFTANKIWSFNNKTLPHKQFVRYMMLFAFNYALAIFFMYIFNEHIGIDYRQVRIGTIVLSLSWNFVLYRHWVFHIDAVSPTDTKKRVLQLYDRGCPPCYNRQN</sequence>
<dbReference type="InterPro" id="IPR007267">
    <property type="entry name" value="GtrA_DPMS_TM"/>
</dbReference>
<evidence type="ECO:0000259" key="7">
    <source>
        <dbReference type="Pfam" id="PF04138"/>
    </source>
</evidence>
<dbReference type="GO" id="GO:0005886">
    <property type="term" value="C:plasma membrane"/>
    <property type="evidence" value="ECO:0007669"/>
    <property type="project" value="TreeGrafter"/>
</dbReference>
<evidence type="ECO:0000256" key="6">
    <source>
        <dbReference type="SAM" id="Phobius"/>
    </source>
</evidence>
<comment type="similarity">
    <text evidence="2">Belongs to the GtrA family.</text>
</comment>
<feature type="transmembrane region" description="Helical" evidence="6">
    <location>
        <begin position="43"/>
        <end position="61"/>
    </location>
</feature>
<comment type="subcellular location">
    <subcellularLocation>
        <location evidence="1">Membrane</location>
        <topology evidence="1">Multi-pass membrane protein</topology>
    </subcellularLocation>
</comment>
<feature type="transmembrane region" description="Helical" evidence="6">
    <location>
        <begin position="82"/>
        <end position="100"/>
    </location>
</feature>
<keyword evidence="5 6" id="KW-0472">Membrane</keyword>
<evidence type="ECO:0000256" key="3">
    <source>
        <dbReference type="ARBA" id="ARBA00022692"/>
    </source>
</evidence>
<keyword evidence="4 6" id="KW-1133">Transmembrane helix</keyword>
<evidence type="ECO:0000313" key="8">
    <source>
        <dbReference type="EMBL" id="PIZ92319.1"/>
    </source>
</evidence>
<dbReference type="InterPro" id="IPR051401">
    <property type="entry name" value="GtrA_CellWall_Glycosyl"/>
</dbReference>
<evidence type="ECO:0000256" key="5">
    <source>
        <dbReference type="ARBA" id="ARBA00023136"/>
    </source>
</evidence>
<feature type="transmembrane region" description="Helical" evidence="6">
    <location>
        <begin position="20"/>
        <end position="37"/>
    </location>
</feature>
<proteinExistence type="inferred from homology"/>
<evidence type="ECO:0000256" key="1">
    <source>
        <dbReference type="ARBA" id="ARBA00004141"/>
    </source>
</evidence>
<feature type="domain" description="GtrA/DPMS transmembrane" evidence="7">
    <location>
        <begin position="18"/>
        <end position="132"/>
    </location>
</feature>
<dbReference type="EMBL" id="PFPI01000061">
    <property type="protein sequence ID" value="PIZ92319.1"/>
    <property type="molecule type" value="Genomic_DNA"/>
</dbReference>
<dbReference type="Pfam" id="PF04138">
    <property type="entry name" value="GtrA_DPMS_TM"/>
    <property type="match status" value="1"/>
</dbReference>
<reference evidence="9" key="1">
    <citation type="submission" date="2017-09" db="EMBL/GenBank/DDBJ databases">
        <title>Depth-based differentiation of microbial function through sediment-hosted aquifers and enrichment of novel symbionts in the deep terrestrial subsurface.</title>
        <authorList>
            <person name="Probst A.J."/>
            <person name="Ladd B."/>
            <person name="Jarett J.K."/>
            <person name="Geller-Mcgrath D.E."/>
            <person name="Sieber C.M.K."/>
            <person name="Emerson J.B."/>
            <person name="Anantharaman K."/>
            <person name="Thomas B.C."/>
            <person name="Malmstrom R."/>
            <person name="Stieglmeier M."/>
            <person name="Klingl A."/>
            <person name="Woyke T."/>
            <person name="Ryan C.M."/>
            <person name="Banfield J.F."/>
        </authorList>
    </citation>
    <scope>NUCLEOTIDE SEQUENCE [LARGE SCALE GENOMIC DNA]</scope>
</reference>